<feature type="site" description="Positions MEP for the nucleophilic attack" evidence="7">
    <location>
        <position position="149"/>
    </location>
</feature>
<dbReference type="PANTHER" id="PTHR32125">
    <property type="entry name" value="2-C-METHYL-D-ERYTHRITOL 4-PHOSPHATE CYTIDYLYLTRANSFERASE, CHLOROPLASTIC"/>
    <property type="match status" value="1"/>
</dbReference>
<comment type="function">
    <text evidence="7">Catalyzes the formation of 4-diphosphocytidyl-2-C-methyl-D-erythritol from CTP and 2-C-methyl-D-erythritol 4-phosphate (MEP).</text>
</comment>
<name>A0ABU4HWX3_9ACTN</name>
<dbReference type="NCBIfam" id="TIGR00453">
    <property type="entry name" value="ispD"/>
    <property type="match status" value="1"/>
</dbReference>
<evidence type="ECO:0000256" key="4">
    <source>
        <dbReference type="ARBA" id="ARBA00022679"/>
    </source>
</evidence>
<dbReference type="SUPFAM" id="SSF53448">
    <property type="entry name" value="Nucleotide-diphospho-sugar transferases"/>
    <property type="match status" value="1"/>
</dbReference>
<gene>
    <name evidence="7 8" type="primary">ispD</name>
    <name evidence="8" type="ORF">R7226_25965</name>
</gene>
<keyword evidence="5 7" id="KW-0548">Nucleotidyltransferase</keyword>
<dbReference type="InterPro" id="IPR050088">
    <property type="entry name" value="IspD/TarI_cytidylyltransf_bact"/>
</dbReference>
<dbReference type="InterPro" id="IPR034683">
    <property type="entry name" value="IspD/TarI"/>
</dbReference>
<evidence type="ECO:0000313" key="9">
    <source>
        <dbReference type="Proteomes" id="UP001284601"/>
    </source>
</evidence>
<dbReference type="PANTHER" id="PTHR32125:SF4">
    <property type="entry name" value="2-C-METHYL-D-ERYTHRITOL 4-PHOSPHATE CYTIDYLYLTRANSFERASE, CHLOROPLASTIC"/>
    <property type="match status" value="1"/>
</dbReference>
<sequence length="223" mass="23095">MAVALLVAAGRGERLGADGPKAFVMLAGRPMLEWSLDALRAVAAIERIIVAIPEGFDAPAGTVGVAGGTERSHSVRAALAAAGDGPADQPILVHDAARPLLTPAIVTATLDALARTGADAVVAAAPVVDTIKRVHADAPGLHVEATLQRHALWAVQTPQVFRRDALERALALPDDVLAAATDDAGIVEQTGGRVHLVESPRENLKVTTPVDLRLAALILEERC</sequence>
<evidence type="ECO:0000256" key="3">
    <source>
        <dbReference type="ARBA" id="ARBA00009789"/>
    </source>
</evidence>
<evidence type="ECO:0000313" key="8">
    <source>
        <dbReference type="EMBL" id="MDW5597826.1"/>
    </source>
</evidence>
<evidence type="ECO:0000256" key="6">
    <source>
        <dbReference type="ARBA" id="ARBA00023229"/>
    </source>
</evidence>
<accession>A0ABU4HWX3</accession>
<protein>
    <recommendedName>
        <fullName evidence="7">2-C-methyl-D-erythritol 4-phosphate cytidylyltransferase</fullName>
        <ecNumber evidence="7">2.7.7.60</ecNumber>
    </recommendedName>
    <alternativeName>
        <fullName evidence="7">4-diphosphocytidyl-2C-methyl-D-erythritol synthase</fullName>
    </alternativeName>
    <alternativeName>
        <fullName evidence="7">MEP cytidylyltransferase</fullName>
        <shortName evidence="7">MCT</shortName>
    </alternativeName>
</protein>
<comment type="similarity">
    <text evidence="3 7">Belongs to the IspD/TarI cytidylyltransferase family. IspD subfamily.</text>
</comment>
<reference evidence="8 9" key="2">
    <citation type="submission" date="2023-10" db="EMBL/GenBank/DDBJ databases">
        <authorList>
            <person name="Han X.F."/>
        </authorList>
    </citation>
    <scope>NUCLEOTIDE SEQUENCE [LARGE SCALE GENOMIC DNA]</scope>
    <source>
        <strain evidence="8 9">KCTC 39840</strain>
    </source>
</reference>
<organism evidence="8 9">
    <name type="scientific">Conexibacter stalactiti</name>
    <dbReference type="NCBI Taxonomy" id="1940611"/>
    <lineage>
        <taxon>Bacteria</taxon>
        <taxon>Bacillati</taxon>
        <taxon>Actinomycetota</taxon>
        <taxon>Thermoleophilia</taxon>
        <taxon>Solirubrobacterales</taxon>
        <taxon>Conexibacteraceae</taxon>
        <taxon>Conexibacter</taxon>
    </lineage>
</organism>
<feature type="site" description="Transition state stabilizer" evidence="7">
    <location>
        <position position="21"/>
    </location>
</feature>
<dbReference type="Proteomes" id="UP001284601">
    <property type="component" value="Unassembled WGS sequence"/>
</dbReference>
<comment type="catalytic activity">
    <reaction evidence="1 7">
        <text>2-C-methyl-D-erythritol 4-phosphate + CTP + H(+) = 4-CDP-2-C-methyl-D-erythritol + diphosphate</text>
        <dbReference type="Rhea" id="RHEA:13429"/>
        <dbReference type="ChEBI" id="CHEBI:15378"/>
        <dbReference type="ChEBI" id="CHEBI:33019"/>
        <dbReference type="ChEBI" id="CHEBI:37563"/>
        <dbReference type="ChEBI" id="CHEBI:57823"/>
        <dbReference type="ChEBI" id="CHEBI:58262"/>
        <dbReference type="EC" id="2.7.7.60"/>
    </reaction>
</comment>
<comment type="caution">
    <text evidence="8">The sequence shown here is derived from an EMBL/GenBank/DDBJ whole genome shotgun (WGS) entry which is preliminary data.</text>
</comment>
<dbReference type="Gene3D" id="3.90.550.10">
    <property type="entry name" value="Spore Coat Polysaccharide Biosynthesis Protein SpsA, Chain A"/>
    <property type="match status" value="1"/>
</dbReference>
<dbReference type="PROSITE" id="PS01295">
    <property type="entry name" value="ISPD"/>
    <property type="match status" value="1"/>
</dbReference>
<dbReference type="EC" id="2.7.7.60" evidence="7"/>
<dbReference type="HAMAP" id="MF_00108">
    <property type="entry name" value="IspD"/>
    <property type="match status" value="1"/>
</dbReference>
<evidence type="ECO:0000256" key="7">
    <source>
        <dbReference type="HAMAP-Rule" id="MF_00108"/>
    </source>
</evidence>
<dbReference type="EMBL" id="JAWSTH010000105">
    <property type="protein sequence ID" value="MDW5597826.1"/>
    <property type="molecule type" value="Genomic_DNA"/>
</dbReference>
<keyword evidence="9" id="KW-1185">Reference proteome</keyword>
<keyword evidence="4 7" id="KW-0808">Transferase</keyword>
<dbReference type="Pfam" id="PF01128">
    <property type="entry name" value="IspD"/>
    <property type="match status" value="1"/>
</dbReference>
<evidence type="ECO:0000256" key="2">
    <source>
        <dbReference type="ARBA" id="ARBA00004787"/>
    </source>
</evidence>
<dbReference type="RefSeq" id="WP_318600297.1">
    <property type="nucleotide sequence ID" value="NZ_JAWSTH010000105.1"/>
</dbReference>
<comment type="pathway">
    <text evidence="2 7">Isoprenoid biosynthesis; isopentenyl diphosphate biosynthesis via DXP pathway; isopentenyl diphosphate from 1-deoxy-D-xylulose 5-phosphate: step 2/6.</text>
</comment>
<evidence type="ECO:0000256" key="5">
    <source>
        <dbReference type="ARBA" id="ARBA00022695"/>
    </source>
</evidence>
<dbReference type="InterPro" id="IPR001228">
    <property type="entry name" value="IspD"/>
</dbReference>
<dbReference type="GO" id="GO:0050518">
    <property type="term" value="F:2-C-methyl-D-erythritol 4-phosphate cytidylyltransferase activity"/>
    <property type="evidence" value="ECO:0007669"/>
    <property type="project" value="UniProtKB-EC"/>
</dbReference>
<dbReference type="InterPro" id="IPR029044">
    <property type="entry name" value="Nucleotide-diphossugar_trans"/>
</dbReference>
<dbReference type="InterPro" id="IPR018294">
    <property type="entry name" value="ISPD_synthase_CS"/>
</dbReference>
<dbReference type="CDD" id="cd02516">
    <property type="entry name" value="CDP-ME_synthetase"/>
    <property type="match status" value="1"/>
</dbReference>
<evidence type="ECO:0000256" key="1">
    <source>
        <dbReference type="ARBA" id="ARBA00001282"/>
    </source>
</evidence>
<keyword evidence="6 7" id="KW-0414">Isoprene biosynthesis</keyword>
<feature type="site" description="Positions MEP for the nucleophilic attack" evidence="7">
    <location>
        <position position="205"/>
    </location>
</feature>
<reference evidence="9" key="1">
    <citation type="submission" date="2023-07" db="EMBL/GenBank/DDBJ databases">
        <title>Conexibacter stalactiti sp. nov., isolated from stalactites in a lava cave and emended description of the genus Conexibacter.</title>
        <authorList>
            <person name="Lee S.D."/>
        </authorList>
    </citation>
    <scope>NUCLEOTIDE SEQUENCE [LARGE SCALE GENOMIC DNA]</scope>
    <source>
        <strain evidence="9">KCTC 39840</strain>
    </source>
</reference>
<proteinExistence type="inferred from homology"/>
<feature type="site" description="Transition state stabilizer" evidence="7">
    <location>
        <position position="14"/>
    </location>
</feature>